<sequence>MIDYTPSWHGLPEGEVACSITVLNQSSLVLKESDYLENGTSEITRRPTFCFLIKHPTAGQNIIWDLGIQQEREGNFSHPSLQSFDPHVEEDLSETLGRLGMAPTDIHKVMISHKHWDHTGNPLPYTKAQFYIGAGDARQMPLLQGPDFANRVVSLDWEEAPGRPVAAFEHSLDVFGDGSVFIVDAYGHTPGHINLLVRTGRDEWVLLASDSCHHCALLASGPGEAKRGFGKYREYWEDDSVPPAHSNYEDETAAEKHLLRIQACESHQDVLVVIAHDEVKWKRWFGGKKYGVGPDLRGWKGRGSESKA</sequence>
<dbReference type="Gene3D" id="3.60.15.10">
    <property type="entry name" value="Ribonuclease Z/Hydroxyacylglutathione hydrolase-like"/>
    <property type="match status" value="1"/>
</dbReference>
<dbReference type="PANTHER" id="PTHR42978:SF2">
    <property type="entry name" value="102 KBASES UNSTABLE REGION: FROM 1 TO 119443"/>
    <property type="match status" value="1"/>
</dbReference>
<dbReference type="GO" id="GO:0046872">
    <property type="term" value="F:metal ion binding"/>
    <property type="evidence" value="ECO:0007669"/>
    <property type="project" value="UniProtKB-KW"/>
</dbReference>
<dbReference type="Pfam" id="PF00753">
    <property type="entry name" value="Lactamase_B"/>
    <property type="match status" value="1"/>
</dbReference>
<organism evidence="7 8">
    <name type="scientific">Papiliotrema laurentii</name>
    <name type="common">Cryptococcus laurentii</name>
    <dbReference type="NCBI Taxonomy" id="5418"/>
    <lineage>
        <taxon>Eukaryota</taxon>
        <taxon>Fungi</taxon>
        <taxon>Dikarya</taxon>
        <taxon>Basidiomycota</taxon>
        <taxon>Agaricomycotina</taxon>
        <taxon>Tremellomycetes</taxon>
        <taxon>Tremellales</taxon>
        <taxon>Rhynchogastremaceae</taxon>
        <taxon>Papiliotrema</taxon>
    </lineage>
</organism>
<dbReference type="SMART" id="SM00849">
    <property type="entry name" value="Lactamase_B"/>
    <property type="match status" value="1"/>
</dbReference>
<gene>
    <name evidence="7" type="ORF">DB88DRAFT_506178</name>
</gene>
<evidence type="ECO:0000313" key="7">
    <source>
        <dbReference type="EMBL" id="KAK1921905.1"/>
    </source>
</evidence>
<comment type="cofactor">
    <cofactor evidence="1">
        <name>Zn(2+)</name>
        <dbReference type="ChEBI" id="CHEBI:29105"/>
    </cofactor>
</comment>
<dbReference type="GO" id="GO:0016787">
    <property type="term" value="F:hydrolase activity"/>
    <property type="evidence" value="ECO:0007669"/>
    <property type="project" value="UniProtKB-KW"/>
</dbReference>
<reference evidence="7" key="1">
    <citation type="submission" date="2023-02" db="EMBL/GenBank/DDBJ databases">
        <title>Identification and recombinant expression of a fungal hydrolase from Papiliotrema laurentii that hydrolyzes apple cutin and clears colloidal polyester polyurethane.</title>
        <authorList>
            <consortium name="DOE Joint Genome Institute"/>
            <person name="Roman V.A."/>
            <person name="Bojanowski C."/>
            <person name="Crable B.R."/>
            <person name="Wagner D.N."/>
            <person name="Hung C.S."/>
            <person name="Nadeau L.J."/>
            <person name="Schratz L."/>
            <person name="Haridas S."/>
            <person name="Pangilinan J."/>
            <person name="Lipzen A."/>
            <person name="Na H."/>
            <person name="Yan M."/>
            <person name="Ng V."/>
            <person name="Grigoriev I.V."/>
            <person name="Spatafora J.W."/>
            <person name="Barlow D."/>
            <person name="Biffinger J."/>
            <person name="Kelley-Loughnane N."/>
            <person name="Varaljay V.A."/>
            <person name="Crookes-Goodson W.J."/>
        </authorList>
    </citation>
    <scope>NUCLEOTIDE SEQUENCE</scope>
    <source>
        <strain evidence="7">5307AH</strain>
    </source>
</reference>
<evidence type="ECO:0000256" key="3">
    <source>
        <dbReference type="ARBA" id="ARBA00022723"/>
    </source>
</evidence>
<evidence type="ECO:0000256" key="4">
    <source>
        <dbReference type="ARBA" id="ARBA00022801"/>
    </source>
</evidence>
<dbReference type="InterPro" id="IPR001279">
    <property type="entry name" value="Metallo-B-lactamas"/>
</dbReference>
<comment type="similarity">
    <text evidence="2">Belongs to the metallo-beta-lactamase superfamily.</text>
</comment>
<protein>
    <submittedName>
        <fullName evidence="7">Beta-lactamase-like protein</fullName>
    </submittedName>
</protein>
<evidence type="ECO:0000256" key="2">
    <source>
        <dbReference type="ARBA" id="ARBA00007749"/>
    </source>
</evidence>
<dbReference type="PANTHER" id="PTHR42978">
    <property type="entry name" value="QUORUM-QUENCHING LACTONASE YTNP-RELATED-RELATED"/>
    <property type="match status" value="1"/>
</dbReference>
<dbReference type="InterPro" id="IPR051013">
    <property type="entry name" value="MBL_superfamily_lactonases"/>
</dbReference>
<dbReference type="Proteomes" id="UP001182556">
    <property type="component" value="Unassembled WGS sequence"/>
</dbReference>
<keyword evidence="4" id="KW-0378">Hydrolase</keyword>
<accession>A0AAD9CUS5</accession>
<proteinExistence type="inferred from homology"/>
<keyword evidence="3" id="KW-0479">Metal-binding</keyword>
<dbReference type="CDD" id="cd07730">
    <property type="entry name" value="metallo-hydrolase-like_MBL-fold"/>
    <property type="match status" value="1"/>
</dbReference>
<keyword evidence="5" id="KW-0862">Zinc</keyword>
<dbReference type="InterPro" id="IPR036866">
    <property type="entry name" value="RibonucZ/Hydroxyglut_hydro"/>
</dbReference>
<dbReference type="EMBL" id="JAODAN010000009">
    <property type="protein sequence ID" value="KAK1921905.1"/>
    <property type="molecule type" value="Genomic_DNA"/>
</dbReference>
<feature type="domain" description="Metallo-beta-lactamase" evidence="6">
    <location>
        <begin position="47"/>
        <end position="245"/>
    </location>
</feature>
<name>A0AAD9CUS5_PAPLA</name>
<evidence type="ECO:0000259" key="6">
    <source>
        <dbReference type="SMART" id="SM00849"/>
    </source>
</evidence>
<evidence type="ECO:0000256" key="5">
    <source>
        <dbReference type="ARBA" id="ARBA00022833"/>
    </source>
</evidence>
<keyword evidence="8" id="KW-1185">Reference proteome</keyword>
<dbReference type="SUPFAM" id="SSF56281">
    <property type="entry name" value="Metallo-hydrolase/oxidoreductase"/>
    <property type="match status" value="1"/>
</dbReference>
<evidence type="ECO:0000256" key="1">
    <source>
        <dbReference type="ARBA" id="ARBA00001947"/>
    </source>
</evidence>
<comment type="caution">
    <text evidence="7">The sequence shown here is derived from an EMBL/GenBank/DDBJ whole genome shotgun (WGS) entry which is preliminary data.</text>
</comment>
<dbReference type="AlphaFoldDB" id="A0AAD9CUS5"/>
<evidence type="ECO:0000313" key="8">
    <source>
        <dbReference type="Proteomes" id="UP001182556"/>
    </source>
</evidence>